<comment type="caution">
    <text evidence="2">The sequence shown here is derived from an EMBL/GenBank/DDBJ whole genome shotgun (WGS) entry which is preliminary data.</text>
</comment>
<evidence type="ECO:0000313" key="2">
    <source>
        <dbReference type="EMBL" id="GBP23455.1"/>
    </source>
</evidence>
<proteinExistence type="predicted"/>
<feature type="region of interest" description="Disordered" evidence="1">
    <location>
        <begin position="144"/>
        <end position="171"/>
    </location>
</feature>
<dbReference type="EMBL" id="BGZK01000150">
    <property type="protein sequence ID" value="GBP23455.1"/>
    <property type="molecule type" value="Genomic_DNA"/>
</dbReference>
<feature type="region of interest" description="Disordered" evidence="1">
    <location>
        <begin position="236"/>
        <end position="259"/>
    </location>
</feature>
<gene>
    <name evidence="2" type="ORF">EVAR_22315_1</name>
</gene>
<dbReference type="Proteomes" id="UP000299102">
    <property type="component" value="Unassembled WGS sequence"/>
</dbReference>
<protein>
    <submittedName>
        <fullName evidence="2">Uncharacterized protein</fullName>
    </submittedName>
</protein>
<organism evidence="2 3">
    <name type="scientific">Eumeta variegata</name>
    <name type="common">Bagworm moth</name>
    <name type="synonym">Eumeta japonica</name>
    <dbReference type="NCBI Taxonomy" id="151549"/>
    <lineage>
        <taxon>Eukaryota</taxon>
        <taxon>Metazoa</taxon>
        <taxon>Ecdysozoa</taxon>
        <taxon>Arthropoda</taxon>
        <taxon>Hexapoda</taxon>
        <taxon>Insecta</taxon>
        <taxon>Pterygota</taxon>
        <taxon>Neoptera</taxon>
        <taxon>Endopterygota</taxon>
        <taxon>Lepidoptera</taxon>
        <taxon>Glossata</taxon>
        <taxon>Ditrysia</taxon>
        <taxon>Tineoidea</taxon>
        <taxon>Psychidae</taxon>
        <taxon>Oiketicinae</taxon>
        <taxon>Eumeta</taxon>
    </lineage>
</organism>
<reference evidence="2 3" key="1">
    <citation type="journal article" date="2019" name="Commun. Biol.">
        <title>The bagworm genome reveals a unique fibroin gene that provides high tensile strength.</title>
        <authorList>
            <person name="Kono N."/>
            <person name="Nakamura H."/>
            <person name="Ohtoshi R."/>
            <person name="Tomita M."/>
            <person name="Numata K."/>
            <person name="Arakawa K."/>
        </authorList>
    </citation>
    <scope>NUCLEOTIDE SEQUENCE [LARGE SCALE GENOMIC DNA]</scope>
</reference>
<name>A0A4C1UAL4_EUMVA</name>
<accession>A0A4C1UAL4</accession>
<sequence length="259" mass="28793">MRVRNTNDCSRNGHKYVGSNAVQASFFQLHSSEGAQRFRVFFVTYSVSLHYSDPEYGRIKSFSTRAVSDHSHSGGERAKQSAPDVIVAPAGAGGLRTGAGASNRIKMTAGGCRSARRDTYTAWTRFVQADAFIGKKLQNSKALPQTWLEKNTDRNPTCHGRTPAERDGSGKPQAVYQLSYNIIFTIGERVLRRAERVTLLFAAYVTASLINLFNLVGNRTQYALVEESYIATDRSRFPATRRQSEATTYAVRQPRRPDG</sequence>
<evidence type="ECO:0000313" key="3">
    <source>
        <dbReference type="Proteomes" id="UP000299102"/>
    </source>
</evidence>
<dbReference type="AlphaFoldDB" id="A0A4C1UAL4"/>
<keyword evidence="3" id="KW-1185">Reference proteome</keyword>
<evidence type="ECO:0000256" key="1">
    <source>
        <dbReference type="SAM" id="MobiDB-lite"/>
    </source>
</evidence>